<evidence type="ECO:0000256" key="3">
    <source>
        <dbReference type="ARBA" id="ARBA00022786"/>
    </source>
</evidence>
<dbReference type="AlphaFoldDB" id="A0A2V3W1D4"/>
<dbReference type="RefSeq" id="WP_110395156.1">
    <property type="nucleotide sequence ID" value="NZ_JBHUHB010000001.1"/>
</dbReference>
<proteinExistence type="predicted"/>
<dbReference type="InterPro" id="IPR011050">
    <property type="entry name" value="Pectin_lyase_fold/virulence"/>
</dbReference>
<evidence type="ECO:0000256" key="2">
    <source>
        <dbReference type="ARBA" id="ARBA00022737"/>
    </source>
</evidence>
<dbReference type="PANTHER" id="PTHR22990">
    <property type="entry name" value="F-BOX ONLY PROTEIN"/>
    <property type="match status" value="1"/>
</dbReference>
<keyword evidence="4" id="KW-0472">Membrane</keyword>
<feature type="transmembrane region" description="Helical" evidence="4">
    <location>
        <begin position="408"/>
        <end position="429"/>
    </location>
</feature>
<name>A0A2V3W1D4_9BACI</name>
<dbReference type="OrthoDB" id="159063at2"/>
<evidence type="ECO:0000313" key="7">
    <source>
        <dbReference type="EMBL" id="PXW87576.1"/>
    </source>
</evidence>
<dbReference type="NCBIfam" id="TIGR03804">
    <property type="entry name" value="para_beta_helix"/>
    <property type="match status" value="2"/>
</dbReference>
<dbReference type="InterPro" id="IPR006626">
    <property type="entry name" value="PbH1"/>
</dbReference>
<gene>
    <name evidence="7" type="ORF">DFR56_105223</name>
</gene>
<keyword evidence="2" id="KW-0677">Repeat</keyword>
<keyword evidence="4" id="KW-1133">Transmembrane helix</keyword>
<protein>
    <submittedName>
        <fullName evidence="7">Nitrous oxidase accessory protein</fullName>
    </submittedName>
</protein>
<dbReference type="InterPro" id="IPR012334">
    <property type="entry name" value="Pectin_lyas_fold"/>
</dbReference>
<accession>A0A2V3W1D4</accession>
<sequence length="432" mass="48923">MKRIITSLLFSVLLFISIPTHTLAEKSIQQQIDEATIGDTIILTDGQYEENIVIDKAIKLIGNDGVTFIQQTSEPMISVQANDVVIERIKIHNKTDYEDSAAILLNGNNNVLKNLEITTNGYGIKLDQADNNELSHITITGNEDTPLSKRQHGIDLWKSHHNEIHHTYIKHVKDAIYIEHSNETSVHHNDASHSRYGYHLMFTKNTTIEHNESYENVSGMMIMGTNGTNANHNSLKHNQKNVQSLGLLLFDVEDATITNNDISNNRVGIFVESASHNDISMNNVQSNYIGLQFKGAKSNVIHHNSFTANVVQGQAEDSSNNITNENYWGDHFGFDLTGDNVSDLTYEVHPFYLIVTNEYPPFQLLFQSPGMIFLEQLLHTPIEERLIDQSPLLKSPLHNEISHTDHQMLLFLFSFSLFFISLIIIFMGVKKR</sequence>
<evidence type="ECO:0000313" key="8">
    <source>
        <dbReference type="Proteomes" id="UP000247978"/>
    </source>
</evidence>
<comment type="caution">
    <text evidence="7">The sequence shown here is derived from an EMBL/GenBank/DDBJ whole genome shotgun (WGS) entry which is preliminary data.</text>
</comment>
<evidence type="ECO:0000256" key="4">
    <source>
        <dbReference type="SAM" id="Phobius"/>
    </source>
</evidence>
<reference evidence="7 8" key="1">
    <citation type="submission" date="2018-05" db="EMBL/GenBank/DDBJ databases">
        <title>Genomic Encyclopedia of Type Strains, Phase IV (KMG-IV): sequencing the most valuable type-strain genomes for metagenomic binning, comparative biology and taxonomic classification.</title>
        <authorList>
            <person name="Goeker M."/>
        </authorList>
    </citation>
    <scope>NUCLEOTIDE SEQUENCE [LARGE SCALE GENOMIC DNA]</scope>
    <source>
        <strain evidence="7 8">DSM 28556</strain>
    </source>
</reference>
<organism evidence="7 8">
    <name type="scientific">Pseudogracilibacillus auburnensis</name>
    <dbReference type="NCBI Taxonomy" id="1494959"/>
    <lineage>
        <taxon>Bacteria</taxon>
        <taxon>Bacillati</taxon>
        <taxon>Bacillota</taxon>
        <taxon>Bacilli</taxon>
        <taxon>Bacillales</taxon>
        <taxon>Bacillaceae</taxon>
        <taxon>Pseudogracilibacillus</taxon>
    </lineage>
</organism>
<keyword evidence="3" id="KW-0833">Ubl conjugation pathway</keyword>
<dbReference type="PANTHER" id="PTHR22990:SF15">
    <property type="entry name" value="F-BOX ONLY PROTEIN 10"/>
    <property type="match status" value="1"/>
</dbReference>
<evidence type="ECO:0000256" key="1">
    <source>
        <dbReference type="ARBA" id="ARBA00004906"/>
    </source>
</evidence>
<keyword evidence="4" id="KW-0812">Transmembrane</keyword>
<feature type="signal peptide" evidence="5">
    <location>
        <begin position="1"/>
        <end position="24"/>
    </location>
</feature>
<feature type="chain" id="PRO_5016180131" evidence="5">
    <location>
        <begin position="25"/>
        <end position="432"/>
    </location>
</feature>
<dbReference type="EMBL" id="QJJQ01000005">
    <property type="protein sequence ID" value="PXW87576.1"/>
    <property type="molecule type" value="Genomic_DNA"/>
</dbReference>
<keyword evidence="8" id="KW-1185">Reference proteome</keyword>
<dbReference type="InterPro" id="IPR007742">
    <property type="entry name" value="NosD_dom"/>
</dbReference>
<dbReference type="Gene3D" id="2.160.20.10">
    <property type="entry name" value="Single-stranded right-handed beta-helix, Pectin lyase-like"/>
    <property type="match status" value="1"/>
</dbReference>
<feature type="domain" description="Periplasmic copper-binding protein NosD beta helix" evidence="6">
    <location>
        <begin position="137"/>
        <end position="328"/>
    </location>
</feature>
<comment type="pathway">
    <text evidence="1">Protein modification; protein ubiquitination.</text>
</comment>
<dbReference type="InterPro" id="IPR022441">
    <property type="entry name" value="Para_beta_helix_rpt-2"/>
</dbReference>
<dbReference type="SUPFAM" id="SSF51126">
    <property type="entry name" value="Pectin lyase-like"/>
    <property type="match status" value="1"/>
</dbReference>
<dbReference type="Pfam" id="PF05048">
    <property type="entry name" value="NosD"/>
    <property type="match status" value="1"/>
</dbReference>
<keyword evidence="5" id="KW-0732">Signal</keyword>
<dbReference type="Proteomes" id="UP000247978">
    <property type="component" value="Unassembled WGS sequence"/>
</dbReference>
<dbReference type="SMART" id="SM00710">
    <property type="entry name" value="PbH1"/>
    <property type="match status" value="8"/>
</dbReference>
<evidence type="ECO:0000259" key="6">
    <source>
        <dbReference type="Pfam" id="PF05048"/>
    </source>
</evidence>
<dbReference type="InterPro" id="IPR051550">
    <property type="entry name" value="SCF-Subunits/Alg-Epimerases"/>
</dbReference>
<evidence type="ECO:0000256" key="5">
    <source>
        <dbReference type="SAM" id="SignalP"/>
    </source>
</evidence>